<evidence type="ECO:0000313" key="3">
    <source>
        <dbReference type="Proteomes" id="UP001172457"/>
    </source>
</evidence>
<dbReference type="PROSITE" id="PS50181">
    <property type="entry name" value="FBOX"/>
    <property type="match status" value="1"/>
</dbReference>
<name>A0AA38WJ01_9ASTR</name>
<dbReference type="Pfam" id="PF08268">
    <property type="entry name" value="FBA_3"/>
    <property type="match status" value="1"/>
</dbReference>
<proteinExistence type="predicted"/>
<dbReference type="InterPro" id="IPR013187">
    <property type="entry name" value="F-box-assoc_dom_typ3"/>
</dbReference>
<accession>A0AA38WJ01</accession>
<feature type="domain" description="F-box" evidence="1">
    <location>
        <begin position="100"/>
        <end position="145"/>
    </location>
</feature>
<keyword evidence="3" id="KW-1185">Reference proteome</keyword>
<evidence type="ECO:0000259" key="1">
    <source>
        <dbReference type="PROSITE" id="PS50181"/>
    </source>
</evidence>
<dbReference type="AlphaFoldDB" id="A0AA38WJ01"/>
<dbReference type="NCBIfam" id="TIGR01640">
    <property type="entry name" value="F_box_assoc_1"/>
    <property type="match status" value="1"/>
</dbReference>
<dbReference type="InterPro" id="IPR050796">
    <property type="entry name" value="SCF_F-box_component"/>
</dbReference>
<dbReference type="Pfam" id="PF00646">
    <property type="entry name" value="F-box"/>
    <property type="match status" value="1"/>
</dbReference>
<dbReference type="Gene3D" id="1.20.1280.50">
    <property type="match status" value="1"/>
</dbReference>
<dbReference type="PANTHER" id="PTHR31672:SF13">
    <property type="entry name" value="F-BOX PROTEIN CPR30-LIKE"/>
    <property type="match status" value="1"/>
</dbReference>
<gene>
    <name evidence="2" type="ORF">OSB04_015689</name>
</gene>
<dbReference type="SUPFAM" id="SSF81383">
    <property type="entry name" value="F-box domain"/>
    <property type="match status" value="1"/>
</dbReference>
<comment type="caution">
    <text evidence="2">The sequence shown here is derived from an EMBL/GenBank/DDBJ whole genome shotgun (WGS) entry which is preliminary data.</text>
</comment>
<dbReference type="EMBL" id="JARYMX010000004">
    <property type="protein sequence ID" value="KAJ9551644.1"/>
    <property type="molecule type" value="Genomic_DNA"/>
</dbReference>
<sequence>MNSSVENLPSDVTVNILSRLPVKTIIHSSVYARSGISSPLEITRSGTPRILKWMEIEDGLDHRTLHQKHNKNTIYNVSKGVMVNFDGATLAPIIVHLPQIHLMENLPSEVMDDILSRLPVKTIIHCKCVCKKWHNLVKRSYFINLHFSRSPAGFMALHDEEIPDGDTSGMLKWVEIEDGLEHHFLHHDPVLNFDLNGYLPTPILGTEFLPLGSVNGLICIWHRGAGNIHICNPITREYLTLPRQPNYKNVLVVYKFGLNPLTGEYKVLRIFQEGQPGGHFSHLLQAEVYTIGTSGWRSIDNVPYQFGGLYSVFLNGYFHWKVYDLDAPPESILTFDLDKETFQIFPSPCSEPFAELFSNLGVFKGCLCKSYTKDSQFTIWVMKQHAIKESWHKELVITQAIFVGLNRGRIFVFGGLQDGTVLVVLDNKLVAYCPKSKTFDDLAILGRWSIVLTHHPSLIKLLDIDSERPDLEQTLGWRSTKIQQWRFGVLRGGEDEAIGNLHPLN</sequence>
<reference evidence="2" key="1">
    <citation type="submission" date="2023-03" db="EMBL/GenBank/DDBJ databases">
        <title>Chromosome-scale reference genome and RAD-based genetic map of yellow starthistle (Centaurea solstitialis) reveal putative structural variation and QTLs associated with invader traits.</title>
        <authorList>
            <person name="Reatini B."/>
            <person name="Cang F.A."/>
            <person name="Jiang Q."/>
            <person name="Mckibben M.T.W."/>
            <person name="Barker M.S."/>
            <person name="Rieseberg L.H."/>
            <person name="Dlugosch K.M."/>
        </authorList>
    </citation>
    <scope>NUCLEOTIDE SEQUENCE</scope>
    <source>
        <strain evidence="2">CAN-66</strain>
        <tissue evidence="2">Leaf</tissue>
    </source>
</reference>
<dbReference type="SMART" id="SM00256">
    <property type="entry name" value="FBOX"/>
    <property type="match status" value="1"/>
</dbReference>
<dbReference type="InterPro" id="IPR001810">
    <property type="entry name" value="F-box_dom"/>
</dbReference>
<dbReference type="InterPro" id="IPR017451">
    <property type="entry name" value="F-box-assoc_interact_dom"/>
</dbReference>
<dbReference type="InterPro" id="IPR036047">
    <property type="entry name" value="F-box-like_dom_sf"/>
</dbReference>
<dbReference type="Proteomes" id="UP001172457">
    <property type="component" value="Chromosome 4"/>
</dbReference>
<organism evidence="2 3">
    <name type="scientific">Centaurea solstitialis</name>
    <name type="common">yellow star-thistle</name>
    <dbReference type="NCBI Taxonomy" id="347529"/>
    <lineage>
        <taxon>Eukaryota</taxon>
        <taxon>Viridiplantae</taxon>
        <taxon>Streptophyta</taxon>
        <taxon>Embryophyta</taxon>
        <taxon>Tracheophyta</taxon>
        <taxon>Spermatophyta</taxon>
        <taxon>Magnoliopsida</taxon>
        <taxon>eudicotyledons</taxon>
        <taxon>Gunneridae</taxon>
        <taxon>Pentapetalae</taxon>
        <taxon>asterids</taxon>
        <taxon>campanulids</taxon>
        <taxon>Asterales</taxon>
        <taxon>Asteraceae</taxon>
        <taxon>Carduoideae</taxon>
        <taxon>Cardueae</taxon>
        <taxon>Centaureinae</taxon>
        <taxon>Centaurea</taxon>
    </lineage>
</organism>
<evidence type="ECO:0000313" key="2">
    <source>
        <dbReference type="EMBL" id="KAJ9551644.1"/>
    </source>
</evidence>
<dbReference type="CDD" id="cd22157">
    <property type="entry name" value="F-box_AtFBW1-like"/>
    <property type="match status" value="1"/>
</dbReference>
<protein>
    <recommendedName>
        <fullName evidence="1">F-box domain-containing protein</fullName>
    </recommendedName>
</protein>
<dbReference type="PANTHER" id="PTHR31672">
    <property type="entry name" value="BNACNNG10540D PROTEIN"/>
    <property type="match status" value="1"/>
</dbReference>